<dbReference type="PANTHER" id="PTHR42776">
    <property type="entry name" value="SERINE PEPTIDASE S9 FAMILY MEMBER"/>
    <property type="match status" value="1"/>
</dbReference>
<evidence type="ECO:0000256" key="1">
    <source>
        <dbReference type="ARBA" id="ARBA00022801"/>
    </source>
</evidence>
<dbReference type="InterPro" id="IPR002471">
    <property type="entry name" value="Pept_S9_AS"/>
</dbReference>
<dbReference type="PROSITE" id="PS00708">
    <property type="entry name" value="PRO_ENDOPEP_SER"/>
    <property type="match status" value="1"/>
</dbReference>
<dbReference type="Proteomes" id="UP001321249">
    <property type="component" value="Unassembled WGS sequence"/>
</dbReference>
<keyword evidence="10" id="KW-1185">Reference proteome</keyword>
<dbReference type="SUPFAM" id="SSF82171">
    <property type="entry name" value="DPP6 N-terminal domain-like"/>
    <property type="match status" value="1"/>
</dbReference>
<evidence type="ECO:0000256" key="3">
    <source>
        <dbReference type="ARBA" id="ARBA00022990"/>
    </source>
</evidence>
<comment type="function">
    <text evidence="6">This enzyme catalyzes the hydrolysis of the N-terminal peptide bond of an N-acetylated peptide to generate an N-acetylated amino acid and a peptide with a free N-terminus. It preferentially cleaves off Ac-Ala, Ac-Met and Ac-Ser. Also, involved in the degradation of oxidized and glycated proteins.</text>
</comment>
<dbReference type="InterPro" id="IPR011042">
    <property type="entry name" value="6-blade_b-propeller_TolB-like"/>
</dbReference>
<dbReference type="RefSeq" id="WP_342824008.1">
    <property type="nucleotide sequence ID" value="NZ_CP046146.1"/>
</dbReference>
<evidence type="ECO:0000256" key="6">
    <source>
        <dbReference type="ARBA" id="ARBA00045885"/>
    </source>
</evidence>
<accession>A0AAJ5ZG82</accession>
<evidence type="ECO:0000256" key="4">
    <source>
        <dbReference type="ARBA" id="ARBA00032284"/>
    </source>
</evidence>
<keyword evidence="2" id="KW-0645">Protease</keyword>
<evidence type="ECO:0000259" key="7">
    <source>
        <dbReference type="Pfam" id="PF00326"/>
    </source>
</evidence>
<gene>
    <name evidence="8" type="ORF">GKO46_05475</name>
    <name evidence="9" type="ORF">GKO48_13720</name>
</gene>
<evidence type="ECO:0000256" key="2">
    <source>
        <dbReference type="ARBA" id="ARBA00022825"/>
    </source>
</evidence>
<evidence type="ECO:0000313" key="11">
    <source>
        <dbReference type="Proteomes" id="UP001321249"/>
    </source>
</evidence>
<dbReference type="Proteomes" id="UP001219901">
    <property type="component" value="Chromosome"/>
</dbReference>
<dbReference type="Pfam" id="PF07676">
    <property type="entry name" value="PD40"/>
    <property type="match status" value="3"/>
</dbReference>
<dbReference type="PANTHER" id="PTHR42776:SF27">
    <property type="entry name" value="DIPEPTIDYL PEPTIDASE FAMILY MEMBER 6"/>
    <property type="match status" value="1"/>
</dbReference>
<evidence type="ECO:0000313" key="10">
    <source>
        <dbReference type="Proteomes" id="UP001219901"/>
    </source>
</evidence>
<keyword evidence="3" id="KW-0007">Acetylation</keyword>
<dbReference type="InterPro" id="IPR001375">
    <property type="entry name" value="Peptidase_S9_cat"/>
</dbReference>
<evidence type="ECO:0000313" key="8">
    <source>
        <dbReference type="EMBL" id="MDG0866523.1"/>
    </source>
</evidence>
<sequence length="662" mass="72443">MANTVQPDYHYHLKTASHPAISPNDKAVAFTVHRFESDSHKAITDIFVKSLGSSSILTQITASGTAMKPAWSVDSKKIAYLDDDDSGVKQVFVRVAAGGDPKMITDHIANVDAISWSPDGSKIAFRALVPGPDELAVLKANPELPNIRTARRIRYQQDGVGWRGDSFHHLFVYDFDTKITSQITDSSTGAGDDGPPVWSPDGSKIAFISDRHPDRETSSNTELYVCNADGSSLEQWSGDMFMVESIAWSPDSRRIAVTGGRTKSEVGGYGLTTQSSIFVLERGSEPIKLTDDSIRPHANGAGFPITADSPFMSWSDSGDGIVFGADSKGQSHIAIANLDEPGDVRLVTDRWQITEMVVSTGAGFAVAAVSSPTTHGELVLIDLNSGDVHTVTNLNSGFFDDHNIATLEKFSLARDGFDIESRVWFPADFDPTKKYPLLLDVHGGPHSAFYDSFYPIHQVAAGAGYVVVAPNPRGSSTYGLNFATAVHCDWGIGDYEDVMAAMEQVASREYIDDSRVVIHGSSYGGFMSSWAVGHTDRFNAAVIAAPVTNLESFYGTSDIGVNFSETQLGGEKFEEIDEYRFHSPLTYARNVNTPVLLLHGEDDVRVPIEQAEQYFVALKRHGKEVELVRLPGTSHGIFRAKHPMIRSEYFKRMLAWFERHNS</sequence>
<reference evidence="9" key="2">
    <citation type="journal article" date="2023" name="Nat. Commun.">
        <title>Cultivation of marine bacteria of the SAR202 clade.</title>
        <authorList>
            <person name="Lim Y."/>
            <person name="Seo J.H."/>
            <person name="Giovannoni S.J."/>
            <person name="Kang I."/>
            <person name="Cho J.C."/>
        </authorList>
    </citation>
    <scope>NUCLEOTIDE SEQUENCE</scope>
    <source>
        <strain evidence="9">JH1073</strain>
    </source>
</reference>
<reference evidence="10" key="3">
    <citation type="submission" date="2023-06" db="EMBL/GenBank/DDBJ databases">
        <title>Pangenomics reveal diversification of enzyme families and niche specialization in globally abundant SAR202 bacteria.</title>
        <authorList>
            <person name="Saw J.H.W."/>
        </authorList>
    </citation>
    <scope>NUCLEOTIDE SEQUENCE [LARGE SCALE GENOMIC DNA]</scope>
    <source>
        <strain evidence="10">JH1073</strain>
    </source>
</reference>
<dbReference type="InterPro" id="IPR029058">
    <property type="entry name" value="AB_hydrolase_fold"/>
</dbReference>
<dbReference type="GO" id="GO:0004252">
    <property type="term" value="F:serine-type endopeptidase activity"/>
    <property type="evidence" value="ECO:0007669"/>
    <property type="project" value="InterPro"/>
</dbReference>
<dbReference type="AlphaFoldDB" id="A0AAJ5ZG82"/>
<evidence type="ECO:0000313" key="9">
    <source>
        <dbReference type="EMBL" id="WFG40614.1"/>
    </source>
</evidence>
<dbReference type="Gene3D" id="2.120.10.30">
    <property type="entry name" value="TolB, C-terminal domain"/>
    <property type="match status" value="2"/>
</dbReference>
<dbReference type="EMBL" id="CP046147">
    <property type="protein sequence ID" value="WFG40614.1"/>
    <property type="molecule type" value="Genomic_DNA"/>
</dbReference>
<keyword evidence="1" id="KW-0378">Hydrolase</keyword>
<evidence type="ECO:0000256" key="5">
    <source>
        <dbReference type="ARBA" id="ARBA00032596"/>
    </source>
</evidence>
<dbReference type="Pfam" id="PF00326">
    <property type="entry name" value="Peptidase_S9"/>
    <property type="match status" value="1"/>
</dbReference>
<dbReference type="SUPFAM" id="SSF53474">
    <property type="entry name" value="alpha/beta-Hydrolases"/>
    <property type="match status" value="1"/>
</dbReference>
<feature type="domain" description="Peptidase S9 prolyl oligopeptidase catalytic" evidence="7">
    <location>
        <begin position="456"/>
        <end position="660"/>
    </location>
</feature>
<organism evidence="9 10">
    <name type="scientific">Candidatus Lucifugimonas marina</name>
    <dbReference type="NCBI Taxonomy" id="3038979"/>
    <lineage>
        <taxon>Bacteria</taxon>
        <taxon>Bacillati</taxon>
        <taxon>Chloroflexota</taxon>
        <taxon>Dehalococcoidia</taxon>
        <taxon>SAR202 cluster</taxon>
        <taxon>Candidatus Lucifugimonadales</taxon>
        <taxon>Candidatus Lucifugimonadaceae</taxon>
        <taxon>Candidatus Lucifugimonas</taxon>
    </lineage>
</organism>
<protein>
    <recommendedName>
        <fullName evidence="5">Acyl-peptide hydrolase</fullName>
    </recommendedName>
    <alternativeName>
        <fullName evidence="4">Acylaminoacyl-peptidase</fullName>
    </alternativeName>
</protein>
<reference evidence="10 11" key="1">
    <citation type="submission" date="2019-11" db="EMBL/GenBank/DDBJ databases">
        <authorList>
            <person name="Cho J.-C."/>
        </authorList>
    </citation>
    <scope>NUCLEOTIDE SEQUENCE [LARGE SCALE GENOMIC DNA]</scope>
    <source>
        <strain evidence="9 10">JH1073</strain>
        <strain evidence="8 11">JH702</strain>
    </source>
</reference>
<dbReference type="Gene3D" id="3.40.50.1820">
    <property type="entry name" value="alpha/beta hydrolase"/>
    <property type="match status" value="1"/>
</dbReference>
<proteinExistence type="predicted"/>
<dbReference type="InterPro" id="IPR011659">
    <property type="entry name" value="WD40"/>
</dbReference>
<dbReference type="GO" id="GO:0006508">
    <property type="term" value="P:proteolysis"/>
    <property type="evidence" value="ECO:0007669"/>
    <property type="project" value="InterPro"/>
</dbReference>
<dbReference type="EMBL" id="WMBE01000002">
    <property type="protein sequence ID" value="MDG0866523.1"/>
    <property type="molecule type" value="Genomic_DNA"/>
</dbReference>
<keyword evidence="2" id="KW-0720">Serine protease</keyword>
<name>A0AAJ5ZG82_9CHLR</name>